<dbReference type="Proteomes" id="UP000247233">
    <property type="component" value="Unassembled WGS sequence"/>
</dbReference>
<dbReference type="RefSeq" id="XP_025398311.1">
    <property type="nucleotide sequence ID" value="XM_025548603.1"/>
</dbReference>
<keyword evidence="6" id="KW-1185">Reference proteome</keyword>
<dbReference type="VEuPathDB" id="FungiDB:BO70DRAFT_63609"/>
<evidence type="ECO:0000256" key="2">
    <source>
        <dbReference type="ARBA" id="ARBA00022679"/>
    </source>
</evidence>
<dbReference type="OrthoDB" id="10251242at2759"/>
<dbReference type="GO" id="GO:0032259">
    <property type="term" value="P:methylation"/>
    <property type="evidence" value="ECO:0007669"/>
    <property type="project" value="UniProtKB-KW"/>
</dbReference>
<dbReference type="GeneID" id="37070840"/>
<keyword evidence="1 5" id="KW-0489">Methyltransferase</keyword>
<evidence type="ECO:0000256" key="4">
    <source>
        <dbReference type="ARBA" id="ARBA00023453"/>
    </source>
</evidence>
<evidence type="ECO:0000313" key="5">
    <source>
        <dbReference type="EMBL" id="PWY78370.1"/>
    </source>
</evidence>
<evidence type="ECO:0000256" key="3">
    <source>
        <dbReference type="ARBA" id="ARBA00022691"/>
    </source>
</evidence>
<dbReference type="Pfam" id="PF01596">
    <property type="entry name" value="Methyltransf_3"/>
    <property type="match status" value="1"/>
</dbReference>
<dbReference type="STRING" id="1448321.A0A317W2G9"/>
<dbReference type="InterPro" id="IPR050362">
    <property type="entry name" value="Cation-dep_OMT"/>
</dbReference>
<reference evidence="5 6" key="1">
    <citation type="submission" date="2016-12" db="EMBL/GenBank/DDBJ databases">
        <title>The genomes of Aspergillus section Nigri reveals drivers in fungal speciation.</title>
        <authorList>
            <consortium name="DOE Joint Genome Institute"/>
            <person name="Vesth T.C."/>
            <person name="Nybo J."/>
            <person name="Theobald S."/>
            <person name="Brandl J."/>
            <person name="Frisvad J.C."/>
            <person name="Nielsen K.F."/>
            <person name="Lyhne E.K."/>
            <person name="Kogle M.E."/>
            <person name="Kuo A."/>
            <person name="Riley R."/>
            <person name="Clum A."/>
            <person name="Nolan M."/>
            <person name="Lipzen A."/>
            <person name="Salamov A."/>
            <person name="Henrissat B."/>
            <person name="Wiebenga A."/>
            <person name="De Vries R.P."/>
            <person name="Grigoriev I.V."/>
            <person name="Mortensen U.H."/>
            <person name="Andersen M.R."/>
            <person name="Baker S.E."/>
        </authorList>
    </citation>
    <scope>NUCLEOTIDE SEQUENCE [LARGE SCALE GENOMIC DNA]</scope>
    <source>
        <strain evidence="5 6">CBS 117.55</strain>
    </source>
</reference>
<gene>
    <name evidence="5" type="ORF">BO70DRAFT_63609</name>
</gene>
<dbReference type="CDD" id="cd02440">
    <property type="entry name" value="AdoMet_MTases"/>
    <property type="match status" value="1"/>
</dbReference>
<keyword evidence="2 5" id="KW-0808">Transferase</keyword>
<evidence type="ECO:0000256" key="1">
    <source>
        <dbReference type="ARBA" id="ARBA00022603"/>
    </source>
</evidence>
<dbReference type="SUPFAM" id="SSF53335">
    <property type="entry name" value="S-adenosyl-L-methionine-dependent methyltransferases"/>
    <property type="match status" value="1"/>
</dbReference>
<protein>
    <submittedName>
        <fullName evidence="5">S-adenosyl-L-methionine-dependent methyltransferase</fullName>
    </submittedName>
</protein>
<proteinExistence type="inferred from homology"/>
<dbReference type="GO" id="GO:0008757">
    <property type="term" value="F:S-adenosylmethionine-dependent methyltransferase activity"/>
    <property type="evidence" value="ECO:0007669"/>
    <property type="project" value="TreeGrafter"/>
</dbReference>
<accession>A0A317W2G9</accession>
<evidence type="ECO:0000313" key="6">
    <source>
        <dbReference type="Proteomes" id="UP000247233"/>
    </source>
</evidence>
<comment type="similarity">
    <text evidence="4">Belongs to the class I-like SAM-binding methyltransferase superfamily. Cation-dependent O-methyltransferase family.</text>
</comment>
<dbReference type="PROSITE" id="PS51682">
    <property type="entry name" value="SAM_OMT_I"/>
    <property type="match status" value="1"/>
</dbReference>
<dbReference type="InterPro" id="IPR029063">
    <property type="entry name" value="SAM-dependent_MTases_sf"/>
</dbReference>
<dbReference type="PANTHER" id="PTHR10509:SF14">
    <property type="entry name" value="CAFFEOYL-COA O-METHYLTRANSFERASE 3-RELATED"/>
    <property type="match status" value="1"/>
</dbReference>
<sequence length="232" mass="25356">MSIANAIHASTVETYIESHLSTPDPAITHARETTHQHNIPSISLSPGQGRFLKMLASCTKAQNILELGTLGGHSTIWLSRAIKERGGKVTSIDINPLHRDVATENLRFAGVKVPEDVEILLGAGLDILPSLEKDIQSGVREPFDFVFIDADWPNQWRYFDYGVRLARGTGSVLFVDNAVAALLDYGVVGPEERDEGFVSLVEEVGRDERVEAVVVQTVGARSYDGFLMAVVN</sequence>
<dbReference type="EMBL" id="MSFL01000017">
    <property type="protein sequence ID" value="PWY78370.1"/>
    <property type="molecule type" value="Genomic_DNA"/>
</dbReference>
<dbReference type="AlphaFoldDB" id="A0A317W2G9"/>
<comment type="caution">
    <text evidence="5">The sequence shown here is derived from an EMBL/GenBank/DDBJ whole genome shotgun (WGS) entry which is preliminary data.</text>
</comment>
<name>A0A317W2G9_9EURO</name>
<dbReference type="PANTHER" id="PTHR10509">
    <property type="entry name" value="O-METHYLTRANSFERASE-RELATED"/>
    <property type="match status" value="1"/>
</dbReference>
<dbReference type="InterPro" id="IPR002935">
    <property type="entry name" value="SAM_O-MeTrfase"/>
</dbReference>
<keyword evidence="3" id="KW-0949">S-adenosyl-L-methionine</keyword>
<organism evidence="5 6">
    <name type="scientific">Aspergillus heteromorphus CBS 117.55</name>
    <dbReference type="NCBI Taxonomy" id="1448321"/>
    <lineage>
        <taxon>Eukaryota</taxon>
        <taxon>Fungi</taxon>
        <taxon>Dikarya</taxon>
        <taxon>Ascomycota</taxon>
        <taxon>Pezizomycotina</taxon>
        <taxon>Eurotiomycetes</taxon>
        <taxon>Eurotiomycetidae</taxon>
        <taxon>Eurotiales</taxon>
        <taxon>Aspergillaceae</taxon>
        <taxon>Aspergillus</taxon>
        <taxon>Aspergillus subgen. Circumdati</taxon>
    </lineage>
</organism>
<dbReference type="Gene3D" id="3.40.50.150">
    <property type="entry name" value="Vaccinia Virus protein VP39"/>
    <property type="match status" value="1"/>
</dbReference>
<dbReference type="GO" id="GO:0008171">
    <property type="term" value="F:O-methyltransferase activity"/>
    <property type="evidence" value="ECO:0007669"/>
    <property type="project" value="InterPro"/>
</dbReference>